<protein>
    <recommendedName>
        <fullName evidence="11">Chitinase</fullName>
    </recommendedName>
</protein>
<dbReference type="Pfam" id="PF01607">
    <property type="entry name" value="CBM_14"/>
    <property type="match status" value="2"/>
</dbReference>
<dbReference type="PANTHER" id="PTHR23301:SF0">
    <property type="entry name" value="CHITIN-BINDING TYPE-2 DOMAIN-CONTAINING PROTEIN-RELATED"/>
    <property type="match status" value="1"/>
</dbReference>
<gene>
    <name evidence="9" type="ORF">OXX778_LOCUS21063</name>
</gene>
<dbReference type="PROSITE" id="PS51910">
    <property type="entry name" value="GH18_2"/>
    <property type="match status" value="1"/>
</dbReference>
<dbReference type="AlphaFoldDB" id="A0A814P1I1"/>
<evidence type="ECO:0008006" key="11">
    <source>
        <dbReference type="Google" id="ProtNLM"/>
    </source>
</evidence>
<dbReference type="SUPFAM" id="SSF57625">
    <property type="entry name" value="Invertebrate chitin-binding proteins"/>
    <property type="match status" value="3"/>
</dbReference>
<evidence type="ECO:0000259" key="7">
    <source>
        <dbReference type="PROSITE" id="PS50940"/>
    </source>
</evidence>
<evidence type="ECO:0000313" key="9">
    <source>
        <dbReference type="EMBL" id="CAF1099252.1"/>
    </source>
</evidence>
<dbReference type="InterPro" id="IPR001223">
    <property type="entry name" value="Glyco_hydro18_cat"/>
</dbReference>
<comment type="caution">
    <text evidence="9">The sequence shown here is derived from an EMBL/GenBank/DDBJ whole genome shotgun (WGS) entry which is preliminary data.</text>
</comment>
<dbReference type="Gene3D" id="2.170.140.10">
    <property type="entry name" value="Chitin binding domain"/>
    <property type="match status" value="2"/>
</dbReference>
<evidence type="ECO:0000256" key="6">
    <source>
        <dbReference type="SAM" id="MobiDB-lite"/>
    </source>
</evidence>
<organism evidence="9 10">
    <name type="scientific">Brachionus calyciflorus</name>
    <dbReference type="NCBI Taxonomy" id="104777"/>
    <lineage>
        <taxon>Eukaryota</taxon>
        <taxon>Metazoa</taxon>
        <taxon>Spiralia</taxon>
        <taxon>Gnathifera</taxon>
        <taxon>Rotifera</taxon>
        <taxon>Eurotatoria</taxon>
        <taxon>Monogononta</taxon>
        <taxon>Pseudotrocha</taxon>
        <taxon>Ploima</taxon>
        <taxon>Brachionidae</taxon>
        <taxon>Brachionus</taxon>
    </lineage>
</organism>
<dbReference type="GO" id="GO:0005975">
    <property type="term" value="P:carbohydrate metabolic process"/>
    <property type="evidence" value="ECO:0007669"/>
    <property type="project" value="InterPro"/>
</dbReference>
<keyword evidence="3" id="KW-0677">Repeat</keyword>
<feature type="region of interest" description="Disordered" evidence="6">
    <location>
        <begin position="36"/>
        <end position="56"/>
    </location>
</feature>
<evidence type="ECO:0000313" key="10">
    <source>
        <dbReference type="Proteomes" id="UP000663879"/>
    </source>
</evidence>
<dbReference type="GO" id="GO:0005576">
    <property type="term" value="C:extracellular region"/>
    <property type="evidence" value="ECO:0007669"/>
    <property type="project" value="InterPro"/>
</dbReference>
<dbReference type="InterPro" id="IPR002557">
    <property type="entry name" value="Chitin-bd_dom"/>
</dbReference>
<evidence type="ECO:0000259" key="8">
    <source>
        <dbReference type="PROSITE" id="PS51910"/>
    </source>
</evidence>
<evidence type="ECO:0000256" key="3">
    <source>
        <dbReference type="ARBA" id="ARBA00022737"/>
    </source>
</evidence>
<dbReference type="InterPro" id="IPR036508">
    <property type="entry name" value="Chitin-bd_dom_sf"/>
</dbReference>
<feature type="region of interest" description="Disordered" evidence="6">
    <location>
        <begin position="153"/>
        <end position="200"/>
    </location>
</feature>
<dbReference type="InterPro" id="IPR051940">
    <property type="entry name" value="Chitin_bind-dev_reg"/>
</dbReference>
<feature type="domain" description="GH18" evidence="8">
    <location>
        <begin position="1"/>
        <end position="33"/>
    </location>
</feature>
<dbReference type="EMBL" id="CAJNOC010007455">
    <property type="protein sequence ID" value="CAF1099252.1"/>
    <property type="molecule type" value="Genomic_DNA"/>
</dbReference>
<keyword evidence="2" id="KW-0732">Signal</keyword>
<dbReference type="PROSITE" id="PS50940">
    <property type="entry name" value="CHIT_BIND_II"/>
    <property type="match status" value="3"/>
</dbReference>
<reference evidence="9" key="1">
    <citation type="submission" date="2021-02" db="EMBL/GenBank/DDBJ databases">
        <authorList>
            <person name="Nowell W R."/>
        </authorList>
    </citation>
    <scope>NUCLEOTIDE SEQUENCE</scope>
    <source>
        <strain evidence="9">Ploen Becks lab</strain>
    </source>
</reference>
<feature type="domain" description="Chitin-binding type-2" evidence="7">
    <location>
        <begin position="294"/>
        <end position="347"/>
    </location>
</feature>
<dbReference type="Proteomes" id="UP000663879">
    <property type="component" value="Unassembled WGS sequence"/>
</dbReference>
<keyword evidence="4" id="KW-1015">Disulfide bond</keyword>
<sequence length="350" mass="39386">MVWTIDFDDFKGTFCGQGQYPLMTILNEVLKDPECPNQTSKPTTKTQSTVTQTSTTTSTRPQIYTETFSTQPSQISTNYDSNEFCYGRNFISSPLGCKHFQVCIKGFLSPIATIKCPNDFWFDLTQDTCVKDKPSSCYGISTHSTSIITPKNTKQSYSYDPSVPKSSFTPTKKSSSLMTKTTTKSTSTKNTGSTILPSTYKQQDFNGKDFKCPEPSGLFPNFQNCRLFWHCSNNIAYKKQCPGNLVFDSNLKTCSWSSNLCQQKFQNIVIPKLDLSDNSYRIPNKIYNDIPLKSFSCPKPDGLFQNTNDCKTFWQCSNNIPVLKNCPGNLLFNEKAGSCDFKGTCKERAF</sequence>
<evidence type="ECO:0000256" key="2">
    <source>
        <dbReference type="ARBA" id="ARBA00022729"/>
    </source>
</evidence>
<dbReference type="OrthoDB" id="6436949at2759"/>
<feature type="compositionally biased region" description="Low complexity" evidence="6">
    <location>
        <begin position="161"/>
        <end position="194"/>
    </location>
</feature>
<name>A0A814P1I1_9BILA</name>
<evidence type="ECO:0000256" key="5">
    <source>
        <dbReference type="ARBA" id="ARBA00023180"/>
    </source>
</evidence>
<feature type="compositionally biased region" description="Low complexity" evidence="6">
    <location>
        <begin position="38"/>
        <end position="56"/>
    </location>
</feature>
<accession>A0A814P1I1</accession>
<feature type="domain" description="Chitin-binding type-2" evidence="7">
    <location>
        <begin position="209"/>
        <end position="263"/>
    </location>
</feature>
<feature type="domain" description="Chitin-binding type-2" evidence="7">
    <location>
        <begin position="82"/>
        <end position="139"/>
    </location>
</feature>
<dbReference type="Gene3D" id="3.20.20.80">
    <property type="entry name" value="Glycosidases"/>
    <property type="match status" value="1"/>
</dbReference>
<keyword evidence="5" id="KW-0325">Glycoprotein</keyword>
<proteinExistence type="predicted"/>
<evidence type="ECO:0000256" key="4">
    <source>
        <dbReference type="ARBA" id="ARBA00023157"/>
    </source>
</evidence>
<keyword evidence="10" id="KW-1185">Reference proteome</keyword>
<evidence type="ECO:0000256" key="1">
    <source>
        <dbReference type="ARBA" id="ARBA00022669"/>
    </source>
</evidence>
<dbReference type="SMART" id="SM00494">
    <property type="entry name" value="ChtBD2"/>
    <property type="match status" value="3"/>
</dbReference>
<keyword evidence="1" id="KW-0147">Chitin-binding</keyword>
<dbReference type="GO" id="GO:0008061">
    <property type="term" value="F:chitin binding"/>
    <property type="evidence" value="ECO:0007669"/>
    <property type="project" value="UniProtKB-KW"/>
</dbReference>
<dbReference type="PANTHER" id="PTHR23301">
    <property type="entry name" value="CHITIN BINDING PERITROPHIN-A"/>
    <property type="match status" value="1"/>
</dbReference>